<comment type="caution">
    <text evidence="1">The sequence shown here is derived from an EMBL/GenBank/DDBJ whole genome shotgun (WGS) entry which is preliminary data.</text>
</comment>
<protein>
    <recommendedName>
        <fullName evidence="3">Tail sheath protein subtilisin-like domain-containing protein</fullName>
    </recommendedName>
</protein>
<keyword evidence="2" id="KW-1185">Reference proteome</keyword>
<gene>
    <name evidence="1" type="ORF">ABDB84_05335</name>
</gene>
<evidence type="ECO:0008006" key="3">
    <source>
        <dbReference type="Google" id="ProtNLM"/>
    </source>
</evidence>
<dbReference type="EMBL" id="JBDIVE010000002">
    <property type="protein sequence ID" value="MEN3067895.1"/>
    <property type="molecule type" value="Genomic_DNA"/>
</dbReference>
<evidence type="ECO:0000313" key="1">
    <source>
        <dbReference type="EMBL" id="MEN3067895.1"/>
    </source>
</evidence>
<dbReference type="Proteomes" id="UP001410394">
    <property type="component" value="Unassembled WGS sequence"/>
</dbReference>
<reference evidence="1 2" key="1">
    <citation type="journal article" date="2018" name="Int. J. Syst. Evol. Microbiol.">
        <title>Uliginosibacterium sediminicola sp. nov., isolated from freshwater sediment.</title>
        <authorList>
            <person name="Hwang W.M."/>
            <person name="Kim S.M."/>
            <person name="Kang K."/>
            <person name="Ahn T.Y."/>
        </authorList>
    </citation>
    <scope>NUCLEOTIDE SEQUENCE [LARGE SCALE GENOMIC DNA]</scope>
    <source>
        <strain evidence="1 2">M1-21</strain>
    </source>
</reference>
<dbReference type="RefSeq" id="WP_345918658.1">
    <property type="nucleotide sequence ID" value="NZ_JBDIVE010000002.1"/>
</dbReference>
<proteinExistence type="predicted"/>
<evidence type="ECO:0000313" key="2">
    <source>
        <dbReference type="Proteomes" id="UP001410394"/>
    </source>
</evidence>
<sequence length="544" mass="59295">MSNVPFVRQLDKQSGVQLNPLRDASEIPSGTNSDQVFAIAMRATRGRIDKPFVVTRANVKSKLGKGEQMRVSALNEAWVHVNEALNNGAAAAVVHRLTTSAAVIKWAVLSKDGTSFSVVDTAPESDFLLAFHHLDCFNDGIVLSYHADSVRSGGLLQPTSMITVRLSDRDGAVLHEYTGSLQSDATDDYGESLFLPDVIAERTEGLVVLVGVSGDEAVIQPASAAYGVNSAGAQKWVKSDVLLCFVEGGSAYSVDDYTTARTRLQRTPLAYGFISSGGSMAPGLIGQLVQLAYDTNRQFRFDVPGSLTPQAAAAFVEQLNVGASQTAQLVHVYWAPLKTSDPTSINPKGYFGVATLNIAYACARNAVKNAKGFAPKNYPIAGREWPINRGNVTQTYDCEEDELSDLAKAKINPVIHQEYTGGGRYVFYDSLTSAKVDVSLKALISVADMSSSIDLAVTTFCKDSLQLPMEESIRRDNRYLEKLFQDAEDSGWLKPSDDPAMEGKSFRFEVVASQVRPYDTKIVNYWLRYDGTNRQTFVTQTLTR</sequence>
<organism evidence="1 2">
    <name type="scientific">Uliginosibacterium sediminicola</name>
    <dbReference type="NCBI Taxonomy" id="2024550"/>
    <lineage>
        <taxon>Bacteria</taxon>
        <taxon>Pseudomonadati</taxon>
        <taxon>Pseudomonadota</taxon>
        <taxon>Betaproteobacteria</taxon>
        <taxon>Rhodocyclales</taxon>
        <taxon>Zoogloeaceae</taxon>
        <taxon>Uliginosibacterium</taxon>
    </lineage>
</organism>
<name>A0ABU9YVY8_9RHOO</name>
<accession>A0ABU9YVY8</accession>